<keyword evidence="2" id="KW-1185">Reference proteome</keyword>
<evidence type="ECO:0000313" key="2">
    <source>
        <dbReference type="Proteomes" id="UP001159427"/>
    </source>
</evidence>
<gene>
    <name evidence="1" type="ORF">PEVE_00035112</name>
</gene>
<reference evidence="1 2" key="1">
    <citation type="submission" date="2022-05" db="EMBL/GenBank/DDBJ databases">
        <authorList>
            <consortium name="Genoscope - CEA"/>
            <person name="William W."/>
        </authorList>
    </citation>
    <scope>NUCLEOTIDE SEQUENCE [LARGE SCALE GENOMIC DNA]</scope>
</reference>
<name>A0ABN8LN42_9CNID</name>
<evidence type="ECO:0000313" key="1">
    <source>
        <dbReference type="EMBL" id="CAH3017093.1"/>
    </source>
</evidence>
<proteinExistence type="predicted"/>
<accession>A0ABN8LN42</accession>
<organism evidence="1 2">
    <name type="scientific">Porites evermanni</name>
    <dbReference type="NCBI Taxonomy" id="104178"/>
    <lineage>
        <taxon>Eukaryota</taxon>
        <taxon>Metazoa</taxon>
        <taxon>Cnidaria</taxon>
        <taxon>Anthozoa</taxon>
        <taxon>Hexacorallia</taxon>
        <taxon>Scleractinia</taxon>
        <taxon>Fungiina</taxon>
        <taxon>Poritidae</taxon>
        <taxon>Porites</taxon>
    </lineage>
</organism>
<dbReference type="Proteomes" id="UP001159427">
    <property type="component" value="Unassembled WGS sequence"/>
</dbReference>
<dbReference type="EMBL" id="CALNXI010000054">
    <property type="protein sequence ID" value="CAH3017093.1"/>
    <property type="molecule type" value="Genomic_DNA"/>
</dbReference>
<sequence length="217" mass="25112">MQLVAESKATDVDFSRCCRDVICTSAAKCAKDLLTKMEGIQTQLQNEVILWKLRLFRGIYTEESRKHFYELLHQFTTLNGMLDSLIDGEVKYLEEVEEKLQKNEEAAIEQLAEETETTRHQSRYKEAAVVNASELKRQKTQEKHLRRRKKFFSKIHEHSVKLLTVVLNEVNECRSMIEITSAKAHEVSLNCKMAQNRTENTSLCVLEESLEKLTTTA</sequence>
<comment type="caution">
    <text evidence="1">The sequence shown here is derived from an EMBL/GenBank/DDBJ whole genome shotgun (WGS) entry which is preliminary data.</text>
</comment>
<protein>
    <submittedName>
        <fullName evidence="1">Uncharacterized protein</fullName>
    </submittedName>
</protein>